<feature type="region of interest" description="Disordered" evidence="3">
    <location>
        <begin position="1"/>
        <end position="35"/>
    </location>
</feature>
<keyword evidence="1 2" id="KW-0694">RNA-binding</keyword>
<evidence type="ECO:0000313" key="5">
    <source>
        <dbReference type="Proteomes" id="UP001652582"/>
    </source>
</evidence>
<feature type="compositionally biased region" description="Basic residues" evidence="3">
    <location>
        <begin position="316"/>
        <end position="326"/>
    </location>
</feature>
<evidence type="ECO:0000256" key="3">
    <source>
        <dbReference type="SAM" id="MobiDB-lite"/>
    </source>
</evidence>
<name>A0A6J1NER5_BICAN</name>
<feature type="region of interest" description="Disordered" evidence="3">
    <location>
        <begin position="500"/>
        <end position="525"/>
    </location>
</feature>
<dbReference type="AlphaFoldDB" id="A0A6J1NER5"/>
<proteinExistence type="predicted"/>
<dbReference type="OrthoDB" id="167718at2759"/>
<dbReference type="InterPro" id="IPR035979">
    <property type="entry name" value="RBD_domain_sf"/>
</dbReference>
<dbReference type="SMART" id="SM00360">
    <property type="entry name" value="RRM"/>
    <property type="match status" value="1"/>
</dbReference>
<protein>
    <submittedName>
        <fullName evidence="6">Uncharacterized protein LOC112051683 isoform X1</fullName>
    </submittedName>
</protein>
<gene>
    <name evidence="6" type="primary">LOC112051683</name>
</gene>
<organism evidence="5 6">
    <name type="scientific">Bicyclus anynana</name>
    <name type="common">Squinting bush brown butterfly</name>
    <dbReference type="NCBI Taxonomy" id="110368"/>
    <lineage>
        <taxon>Eukaryota</taxon>
        <taxon>Metazoa</taxon>
        <taxon>Ecdysozoa</taxon>
        <taxon>Arthropoda</taxon>
        <taxon>Hexapoda</taxon>
        <taxon>Insecta</taxon>
        <taxon>Pterygota</taxon>
        <taxon>Neoptera</taxon>
        <taxon>Endopterygota</taxon>
        <taxon>Lepidoptera</taxon>
        <taxon>Glossata</taxon>
        <taxon>Ditrysia</taxon>
        <taxon>Papilionoidea</taxon>
        <taxon>Nymphalidae</taxon>
        <taxon>Satyrinae</taxon>
        <taxon>Satyrini</taxon>
        <taxon>Mycalesina</taxon>
        <taxon>Bicyclus</taxon>
    </lineage>
</organism>
<dbReference type="InterPro" id="IPR012677">
    <property type="entry name" value="Nucleotide-bd_a/b_plait_sf"/>
</dbReference>
<accession>A0A6J1NER5</accession>
<dbReference type="GeneID" id="112051683"/>
<feature type="compositionally biased region" description="Basic residues" evidence="3">
    <location>
        <begin position="14"/>
        <end position="35"/>
    </location>
</feature>
<dbReference type="Proteomes" id="UP001652582">
    <property type="component" value="Chromosome 18"/>
</dbReference>
<dbReference type="Gene3D" id="3.30.70.330">
    <property type="match status" value="1"/>
</dbReference>
<dbReference type="InterPro" id="IPR000504">
    <property type="entry name" value="RRM_dom"/>
</dbReference>
<dbReference type="GO" id="GO:0003723">
    <property type="term" value="F:RNA binding"/>
    <property type="evidence" value="ECO:0007669"/>
    <property type="project" value="UniProtKB-UniRule"/>
</dbReference>
<dbReference type="RefSeq" id="XP_023946220.1">
    <property type="nucleotide sequence ID" value="XM_024090452.2"/>
</dbReference>
<feature type="domain" description="RRM" evidence="4">
    <location>
        <begin position="394"/>
        <end position="471"/>
    </location>
</feature>
<dbReference type="KEGG" id="bany:112051683"/>
<dbReference type="Pfam" id="PF00076">
    <property type="entry name" value="RRM_1"/>
    <property type="match status" value="1"/>
</dbReference>
<feature type="region of interest" description="Disordered" evidence="3">
    <location>
        <begin position="315"/>
        <end position="335"/>
    </location>
</feature>
<evidence type="ECO:0000256" key="1">
    <source>
        <dbReference type="ARBA" id="ARBA00022884"/>
    </source>
</evidence>
<evidence type="ECO:0000259" key="4">
    <source>
        <dbReference type="PROSITE" id="PS50102"/>
    </source>
</evidence>
<sequence length="525" mass="59971">MAKIRSDGPVKTAITKKNKLKAKVNKKKSKNKIKKSGVVNSSEVGTIENNDSANTCQDKTVVQNEQFGNRFPMFKDEELIKKFLAIPMTNNQKCRMRQTLKDSLKGTSDELMPDAIYSWIQTIVKEKTSLTVQELKKIRILYNMLKTAAEAKTTDKNKNKKSDVNKKRTDEMDNLIEMKEANKDEEITDTNVTDEENEGVKKHLNLPLEVGKEQVVQNSSVDQFGERFAILKNEELIKKFLATPMTNNQKGRMRQTLKDSFKGTSDELLPDVIYSRIQTIVKDTASLTDPELRKIRILYNMLKTAVETKATEVKNKKAKNKKKKHNDKSETETEVKEEITDEIENFNVIKKEENKIDEEITDTKVAVVKNEGDDKHLKIEKDRKQDKIKGPKRYVVFVGNLPLDVDKEQIMKHFNQIKDNIVDVRIPKTKEGQKSSIAYVELKNELCYELALSKHHSMFGNKRLNVLYTTQKGSKISKAEAKGKAAKLVALQKSGKLAGSIPLNRKRSQRRMKAKKARAKLEAEA</sequence>
<evidence type="ECO:0000313" key="6">
    <source>
        <dbReference type="RefSeq" id="XP_023946220.1"/>
    </source>
</evidence>
<reference evidence="6" key="1">
    <citation type="submission" date="2025-08" db="UniProtKB">
        <authorList>
            <consortium name="RefSeq"/>
        </authorList>
    </citation>
    <scope>IDENTIFICATION</scope>
</reference>
<feature type="compositionally biased region" description="Basic residues" evidence="3">
    <location>
        <begin position="504"/>
        <end position="518"/>
    </location>
</feature>
<dbReference type="PROSITE" id="PS50102">
    <property type="entry name" value="RRM"/>
    <property type="match status" value="1"/>
</dbReference>
<dbReference type="SUPFAM" id="SSF54928">
    <property type="entry name" value="RNA-binding domain, RBD"/>
    <property type="match status" value="1"/>
</dbReference>
<evidence type="ECO:0000256" key="2">
    <source>
        <dbReference type="PROSITE-ProRule" id="PRU00176"/>
    </source>
</evidence>
<keyword evidence="5" id="KW-1185">Reference proteome</keyword>